<sequence length="446" mass="50255">MDLPVVVDSNDDEIVSHELEQMRSILEEAILETRSTPLENRPRLPRIPLSKRNRAVVRALNPMLSGQKRLYKSLERPKVCGAGQGPDQADIIAFWRGLWSEPVNHSEGPWMEVVASQSASVTPMDPVTITPEDVAEAIGITDNEEPDTESLDLNAENHTTNENENLHREKIIAIDEMFAKALEYFANTNPTERQFIPKQRSSKKLSKIVAYVNNILLPQYINSEIEFKTFQNLVYCAAWTSAKLNGAKIEIAVQVDNPLGPEKQKKYNKPKWEQRLENKLEPSIPVTEQNLADRVRYIMRSKIFDDAELERLRREAIPSSNELATAGDAAPQATDQLPRVEAAMDLPVVVDSDDDEMVSHELEQMKSILEEAILETRSMPLENRPRLPRIPLSKRNRAVVRALNPMLVTYLEASRDLCETDSVLFGATVAACRIIGAKLPMAGRAY</sequence>
<accession>A0A8S3W1T9</accession>
<organism evidence="1 2">
    <name type="scientific">Parnassius apollo</name>
    <name type="common">Apollo butterfly</name>
    <name type="synonym">Papilio apollo</name>
    <dbReference type="NCBI Taxonomy" id="110799"/>
    <lineage>
        <taxon>Eukaryota</taxon>
        <taxon>Metazoa</taxon>
        <taxon>Ecdysozoa</taxon>
        <taxon>Arthropoda</taxon>
        <taxon>Hexapoda</taxon>
        <taxon>Insecta</taxon>
        <taxon>Pterygota</taxon>
        <taxon>Neoptera</taxon>
        <taxon>Endopterygota</taxon>
        <taxon>Lepidoptera</taxon>
        <taxon>Glossata</taxon>
        <taxon>Ditrysia</taxon>
        <taxon>Papilionoidea</taxon>
        <taxon>Papilionidae</taxon>
        <taxon>Parnassiinae</taxon>
        <taxon>Parnassini</taxon>
        <taxon>Parnassius</taxon>
        <taxon>Parnassius</taxon>
    </lineage>
</organism>
<dbReference type="Proteomes" id="UP000691718">
    <property type="component" value="Unassembled WGS sequence"/>
</dbReference>
<evidence type="ECO:0000313" key="1">
    <source>
        <dbReference type="EMBL" id="CAG4936277.1"/>
    </source>
</evidence>
<gene>
    <name evidence="1" type="ORF">PAPOLLO_LOCUS1146</name>
</gene>
<keyword evidence="2" id="KW-1185">Reference proteome</keyword>
<dbReference type="EMBL" id="CAJQZP010000080">
    <property type="protein sequence ID" value="CAG4936277.1"/>
    <property type="molecule type" value="Genomic_DNA"/>
</dbReference>
<dbReference type="OrthoDB" id="2194416at2759"/>
<name>A0A8S3W1T9_PARAO</name>
<evidence type="ECO:0000313" key="2">
    <source>
        <dbReference type="Proteomes" id="UP000691718"/>
    </source>
</evidence>
<proteinExistence type="predicted"/>
<dbReference type="AlphaFoldDB" id="A0A8S3W1T9"/>
<reference evidence="1" key="1">
    <citation type="submission" date="2021-04" db="EMBL/GenBank/DDBJ databases">
        <authorList>
            <person name="Tunstrom K."/>
        </authorList>
    </citation>
    <scope>NUCLEOTIDE SEQUENCE</scope>
</reference>
<protein>
    <submittedName>
        <fullName evidence="1">(apollo) hypothetical protein</fullName>
    </submittedName>
</protein>
<comment type="caution">
    <text evidence="1">The sequence shown here is derived from an EMBL/GenBank/DDBJ whole genome shotgun (WGS) entry which is preliminary data.</text>
</comment>